<keyword evidence="2 3" id="KW-0802">TPR repeat</keyword>
<dbReference type="EMBL" id="CACSAS010000001">
    <property type="protein sequence ID" value="CAA0111525.1"/>
    <property type="molecule type" value="Genomic_DNA"/>
</dbReference>
<dbReference type="InterPro" id="IPR050498">
    <property type="entry name" value="Ycf3"/>
</dbReference>
<protein>
    <submittedName>
        <fullName evidence="6">Beta-barrel assembly-enhancing protease</fullName>
        <ecNumber evidence="6">3.4.-.-</ecNumber>
    </submittedName>
</protein>
<feature type="repeat" description="TPR" evidence="3">
    <location>
        <begin position="487"/>
        <end position="520"/>
    </location>
</feature>
<feature type="repeat" description="TPR" evidence="3">
    <location>
        <begin position="418"/>
        <end position="451"/>
    </location>
</feature>
<dbReference type="Gene3D" id="1.25.40.10">
    <property type="entry name" value="Tetratricopeptide repeat domain"/>
    <property type="match status" value="4"/>
</dbReference>
<evidence type="ECO:0000256" key="4">
    <source>
        <dbReference type="SAM" id="MobiDB-lite"/>
    </source>
</evidence>
<feature type="compositionally biased region" description="Low complexity" evidence="4">
    <location>
        <begin position="586"/>
        <end position="596"/>
    </location>
</feature>
<dbReference type="PROSITE" id="PS50293">
    <property type="entry name" value="TPR_REGION"/>
    <property type="match status" value="1"/>
</dbReference>
<reference evidence="6 7" key="1">
    <citation type="submission" date="2019-12" db="EMBL/GenBank/DDBJ databases">
        <authorList>
            <person name="Reyes-Prieto M."/>
        </authorList>
    </citation>
    <scope>NUCLEOTIDE SEQUENCE [LARGE SCALE GENOMIC DNA]</scope>
    <source>
        <strain evidence="6">HF14-78462</strain>
    </source>
</reference>
<evidence type="ECO:0000256" key="5">
    <source>
        <dbReference type="SAM" id="SignalP"/>
    </source>
</evidence>
<dbReference type="PANTHER" id="PTHR44858:SF1">
    <property type="entry name" value="UDP-N-ACETYLGLUCOSAMINE--PEPTIDE N-ACETYLGLUCOSAMINYLTRANSFERASE SPINDLY-RELATED"/>
    <property type="match status" value="1"/>
</dbReference>
<dbReference type="SUPFAM" id="SSF48452">
    <property type="entry name" value="TPR-like"/>
    <property type="match status" value="1"/>
</dbReference>
<keyword evidence="6" id="KW-0378">Hydrolase</keyword>
<dbReference type="GO" id="GO:0008233">
    <property type="term" value="F:peptidase activity"/>
    <property type="evidence" value="ECO:0007669"/>
    <property type="project" value="UniProtKB-KW"/>
</dbReference>
<sequence length="611" mass="66686">MTFRRLSLRPGAAILAALAALGATSLGAGSPALADAPPADFIARSAPAGNYLAARLAISERDTAAASAYYRELVRIFPRNGELLERAFLTQLAEGSIDEAVDLAQRIVRIDPEHTLARLVLGVRAIKTKQYVTARSNLRRAGQGAIAELNSTLLGAWSQFGSGNARAGVAAIDALQGPEWYAAFKDLHAGLILDAAGVKKEAGQRLEAALKVDPRTLRVVDAYGRWASRNGNKKLAIETYEAFDKLVPNDPLVARSLEQLEAGRTLPALITTPAAGAAEVLYGLGSALGRQGGEDLALVYLQLGRWLDPSHPLIDITLADLFESMKRHEDAIALYQQVPASSPFKVNAEVQRALNLDAAGKFDDARAALDKVVAANPKDMRALMALGDVLRSNEKFPEAAEVYTKAIDQLQAPTGNNWMLYYFRGTAFERTKQWEKSEADLKKALELKPDQPHVLNYLGYSWIDQGVNLDQGTEMIRKAVALRPDDGFFIDSLGWAYYRTGHYDEAVRELERAVELKPNEAVINDHLGDAYWKVGRKLEARFKWNHARDLKPEPDELADIERKIAVGLDEAERVKAQKDEVKKTEVAPAAAEPQKAAVDKTQDPQKPGGGG</sequence>
<dbReference type="EC" id="3.4.-.-" evidence="6"/>
<evidence type="ECO:0000313" key="6">
    <source>
        <dbReference type="EMBL" id="CAA0111525.1"/>
    </source>
</evidence>
<feature type="compositionally biased region" description="Basic and acidic residues" evidence="4">
    <location>
        <begin position="575"/>
        <end position="585"/>
    </location>
</feature>
<feature type="chain" id="PRO_5024860526" evidence="5">
    <location>
        <begin position="35"/>
        <end position="611"/>
    </location>
</feature>
<dbReference type="Pfam" id="PF13432">
    <property type="entry name" value="TPR_16"/>
    <property type="match status" value="2"/>
</dbReference>
<keyword evidence="1" id="KW-0677">Repeat</keyword>
<dbReference type="InterPro" id="IPR011990">
    <property type="entry name" value="TPR-like_helical_dom_sf"/>
</dbReference>
<keyword evidence="7" id="KW-1185">Reference proteome</keyword>
<dbReference type="Pfam" id="PF13414">
    <property type="entry name" value="TPR_11"/>
    <property type="match status" value="1"/>
</dbReference>
<gene>
    <name evidence="6" type="primary">bepA_5</name>
    <name evidence="6" type="ORF">STARVERO_03947</name>
</gene>
<evidence type="ECO:0000256" key="1">
    <source>
        <dbReference type="ARBA" id="ARBA00022737"/>
    </source>
</evidence>
<proteinExistence type="predicted"/>
<name>A0A5S9Q3I8_9HYPH</name>
<dbReference type="InterPro" id="IPR019734">
    <property type="entry name" value="TPR_rpt"/>
</dbReference>
<dbReference type="AlphaFoldDB" id="A0A5S9Q3I8"/>
<dbReference type="SMART" id="SM00028">
    <property type="entry name" value="TPR"/>
    <property type="match status" value="9"/>
</dbReference>
<dbReference type="Proteomes" id="UP000433050">
    <property type="component" value="Unassembled WGS sequence"/>
</dbReference>
<feature type="signal peptide" evidence="5">
    <location>
        <begin position="1"/>
        <end position="34"/>
    </location>
</feature>
<keyword evidence="5" id="KW-0732">Signal</keyword>
<accession>A0A5S9Q3I8</accession>
<dbReference type="PANTHER" id="PTHR44858">
    <property type="entry name" value="TETRATRICOPEPTIDE REPEAT PROTEIN 6"/>
    <property type="match status" value="1"/>
</dbReference>
<dbReference type="GO" id="GO:0006508">
    <property type="term" value="P:proteolysis"/>
    <property type="evidence" value="ECO:0007669"/>
    <property type="project" value="UniProtKB-KW"/>
</dbReference>
<evidence type="ECO:0000313" key="7">
    <source>
        <dbReference type="Proteomes" id="UP000433050"/>
    </source>
</evidence>
<feature type="region of interest" description="Disordered" evidence="4">
    <location>
        <begin position="575"/>
        <end position="611"/>
    </location>
</feature>
<dbReference type="PROSITE" id="PS50005">
    <property type="entry name" value="TPR"/>
    <property type="match status" value="2"/>
</dbReference>
<dbReference type="Pfam" id="PF13181">
    <property type="entry name" value="TPR_8"/>
    <property type="match status" value="1"/>
</dbReference>
<evidence type="ECO:0000256" key="3">
    <source>
        <dbReference type="PROSITE-ProRule" id="PRU00339"/>
    </source>
</evidence>
<evidence type="ECO:0000256" key="2">
    <source>
        <dbReference type="ARBA" id="ARBA00022803"/>
    </source>
</evidence>
<organism evidence="6 7">
    <name type="scientific">Starkeya nomas</name>
    <dbReference type="NCBI Taxonomy" id="2666134"/>
    <lineage>
        <taxon>Bacteria</taxon>
        <taxon>Pseudomonadati</taxon>
        <taxon>Pseudomonadota</taxon>
        <taxon>Alphaproteobacteria</taxon>
        <taxon>Hyphomicrobiales</taxon>
        <taxon>Xanthobacteraceae</taxon>
        <taxon>Starkeya</taxon>
    </lineage>
</organism>
<keyword evidence="6" id="KW-0645">Protease</keyword>